<evidence type="ECO:0000259" key="5">
    <source>
        <dbReference type="PROSITE" id="PS50023"/>
    </source>
</evidence>
<evidence type="ECO:0000256" key="4">
    <source>
        <dbReference type="PROSITE-ProRule" id="PRU00125"/>
    </source>
</evidence>
<evidence type="ECO:0000313" key="6">
    <source>
        <dbReference type="EMBL" id="ADY48828.1"/>
    </source>
</evidence>
<evidence type="ECO:0000256" key="3">
    <source>
        <dbReference type="ARBA" id="ARBA00023038"/>
    </source>
</evidence>
<keyword evidence="3 4" id="KW-0440">LIM domain</keyword>
<protein>
    <submittedName>
        <fullName evidence="6">Paxillin 1</fullName>
    </submittedName>
</protein>
<evidence type="ECO:0000256" key="2">
    <source>
        <dbReference type="ARBA" id="ARBA00022833"/>
    </source>
</evidence>
<dbReference type="AlphaFoldDB" id="F1LFC4"/>
<proteinExistence type="evidence at transcript level"/>
<name>F1LFC4_ASCSU</name>
<dbReference type="PROSITE" id="PS50023">
    <property type="entry name" value="LIM_DOMAIN_2"/>
    <property type="match status" value="1"/>
</dbReference>
<dbReference type="GO" id="GO:0046872">
    <property type="term" value="F:metal ion binding"/>
    <property type="evidence" value="ECO:0007669"/>
    <property type="project" value="UniProtKB-KW"/>
</dbReference>
<keyword evidence="2 4" id="KW-0862">Zinc</keyword>
<keyword evidence="1 4" id="KW-0479">Metal-binding</keyword>
<dbReference type="SUPFAM" id="SSF57716">
    <property type="entry name" value="Glucocorticoid receptor-like (DNA-binding domain)"/>
    <property type="match status" value="1"/>
</dbReference>
<sequence>MFAPRCNGCKNPIKMNFITALGTHWHPECFVCQSDEYFSRRCPMHVTYFDEDDYYY</sequence>
<dbReference type="Gene3D" id="2.10.110.10">
    <property type="entry name" value="Cysteine Rich Protein"/>
    <property type="match status" value="1"/>
</dbReference>
<reference evidence="6" key="1">
    <citation type="journal article" date="2011" name="Genome Res.">
        <title>Deep small RNA sequencing from the nematode Ascaris reveals conservation, functional diversification, and novel developmental profiles.</title>
        <authorList>
            <person name="Wang J."/>
            <person name="Czech B."/>
            <person name="Crunk A."/>
            <person name="Wallace A."/>
            <person name="Mitreva M."/>
            <person name="Hannon G.J."/>
            <person name="Davis R.E."/>
        </authorList>
    </citation>
    <scope>NUCLEOTIDE SEQUENCE</scope>
</reference>
<dbReference type="InterPro" id="IPR001781">
    <property type="entry name" value="Znf_LIM"/>
</dbReference>
<feature type="domain" description="LIM zinc-binding" evidence="5">
    <location>
        <begin position="4"/>
        <end position="56"/>
    </location>
</feature>
<dbReference type="Pfam" id="PF00412">
    <property type="entry name" value="LIM"/>
    <property type="match status" value="1"/>
</dbReference>
<accession>F1LFC4</accession>
<dbReference type="EMBL" id="JI210843">
    <property type="protein sequence ID" value="ADY48828.1"/>
    <property type="molecule type" value="mRNA"/>
</dbReference>
<organism evidence="6">
    <name type="scientific">Ascaris suum</name>
    <name type="common">Pig roundworm</name>
    <name type="synonym">Ascaris lumbricoides</name>
    <dbReference type="NCBI Taxonomy" id="6253"/>
    <lineage>
        <taxon>Eukaryota</taxon>
        <taxon>Metazoa</taxon>
        <taxon>Ecdysozoa</taxon>
        <taxon>Nematoda</taxon>
        <taxon>Chromadorea</taxon>
        <taxon>Rhabditida</taxon>
        <taxon>Spirurina</taxon>
        <taxon>Ascaridomorpha</taxon>
        <taxon>Ascaridoidea</taxon>
        <taxon>Ascarididae</taxon>
        <taxon>Ascaris</taxon>
    </lineage>
</organism>
<evidence type="ECO:0000256" key="1">
    <source>
        <dbReference type="ARBA" id="ARBA00022723"/>
    </source>
</evidence>